<protein>
    <submittedName>
        <fullName evidence="1">Uncharacterized protein</fullName>
    </submittedName>
</protein>
<proteinExistence type="predicted"/>
<accession>A0A024UQJ7</accession>
<gene>
    <name evidence="1" type="ORF">H310_01253</name>
</gene>
<evidence type="ECO:0000313" key="1">
    <source>
        <dbReference type="EMBL" id="ETW08731.1"/>
    </source>
</evidence>
<dbReference type="VEuPathDB" id="FungiDB:H310_01253"/>
<reference evidence="1" key="1">
    <citation type="submission" date="2013-12" db="EMBL/GenBank/DDBJ databases">
        <title>The Genome Sequence of Aphanomyces invadans NJM9701.</title>
        <authorList>
            <consortium name="The Broad Institute Genomics Platform"/>
            <person name="Russ C."/>
            <person name="Tyler B."/>
            <person name="van West P."/>
            <person name="Dieguez-Uribeondo J."/>
            <person name="Young S.K."/>
            <person name="Zeng Q."/>
            <person name="Gargeya S."/>
            <person name="Fitzgerald M."/>
            <person name="Abouelleil A."/>
            <person name="Alvarado L."/>
            <person name="Chapman S.B."/>
            <person name="Gainer-Dewar J."/>
            <person name="Goldberg J."/>
            <person name="Griggs A."/>
            <person name="Gujja S."/>
            <person name="Hansen M."/>
            <person name="Howarth C."/>
            <person name="Imamovic A."/>
            <person name="Ireland A."/>
            <person name="Larimer J."/>
            <person name="McCowan C."/>
            <person name="Murphy C."/>
            <person name="Pearson M."/>
            <person name="Poon T.W."/>
            <person name="Priest M."/>
            <person name="Roberts A."/>
            <person name="Saif S."/>
            <person name="Shea T."/>
            <person name="Sykes S."/>
            <person name="Wortman J."/>
            <person name="Nusbaum C."/>
            <person name="Birren B."/>
        </authorList>
    </citation>
    <scope>NUCLEOTIDE SEQUENCE [LARGE SCALE GENOMIC DNA]</scope>
    <source>
        <strain evidence="1">NJM9701</strain>
    </source>
</reference>
<dbReference type="GeneID" id="20078303"/>
<dbReference type="AlphaFoldDB" id="A0A024UQJ7"/>
<name>A0A024UQJ7_9STRA</name>
<dbReference type="EMBL" id="KI913953">
    <property type="protein sequence ID" value="ETW08731.1"/>
    <property type="molecule type" value="Genomic_DNA"/>
</dbReference>
<dbReference type="RefSeq" id="XP_008862536.1">
    <property type="nucleotide sequence ID" value="XM_008864314.1"/>
</dbReference>
<sequence length="106" mass="12105">MSVMNKTSFGVLLDYVRGPSFQRDWKGSSTIATDQEDPVAFGLVFQALEDYGDVDKHVEHKPLLISILTTMLSVDEITSLLPFARNKSSREFLMRMYLMQYIEPPV</sequence>
<organism evidence="1">
    <name type="scientific">Aphanomyces invadans</name>
    <dbReference type="NCBI Taxonomy" id="157072"/>
    <lineage>
        <taxon>Eukaryota</taxon>
        <taxon>Sar</taxon>
        <taxon>Stramenopiles</taxon>
        <taxon>Oomycota</taxon>
        <taxon>Saprolegniomycetes</taxon>
        <taxon>Saprolegniales</taxon>
        <taxon>Verrucalvaceae</taxon>
        <taxon>Aphanomyces</taxon>
    </lineage>
</organism>